<dbReference type="OrthoDB" id="9798416at2"/>
<organism evidence="1 2">
    <name type="scientific">Capsulimonas corticalis</name>
    <dbReference type="NCBI Taxonomy" id="2219043"/>
    <lineage>
        <taxon>Bacteria</taxon>
        <taxon>Bacillati</taxon>
        <taxon>Armatimonadota</taxon>
        <taxon>Armatimonadia</taxon>
        <taxon>Capsulimonadales</taxon>
        <taxon>Capsulimonadaceae</taxon>
        <taxon>Capsulimonas</taxon>
    </lineage>
</organism>
<dbReference type="PANTHER" id="PTHR40275">
    <property type="entry name" value="SSL7038 PROTEIN"/>
    <property type="match status" value="1"/>
</dbReference>
<protein>
    <submittedName>
        <fullName evidence="1">Uncharacterized protein</fullName>
    </submittedName>
</protein>
<proteinExistence type="predicted"/>
<dbReference type="EMBL" id="AP025739">
    <property type="protein sequence ID" value="BDI29270.1"/>
    <property type="molecule type" value="Genomic_DNA"/>
</dbReference>
<dbReference type="SUPFAM" id="SSF47413">
    <property type="entry name" value="lambda repressor-like DNA-binding domains"/>
    <property type="match status" value="1"/>
</dbReference>
<dbReference type="NCBIfam" id="TIGR02684">
    <property type="entry name" value="dnstrm_HI1420"/>
    <property type="match status" value="1"/>
</dbReference>
<dbReference type="AlphaFoldDB" id="A0A402D4T1"/>
<reference evidence="1 2" key="1">
    <citation type="journal article" date="2019" name="Int. J. Syst. Evol. Microbiol.">
        <title>Capsulimonas corticalis gen. nov., sp. nov., an aerobic capsulated bacterium, of a novel bacterial order, Capsulimonadales ord. nov., of the class Armatimonadia of the phylum Armatimonadetes.</title>
        <authorList>
            <person name="Li J."/>
            <person name="Kudo C."/>
            <person name="Tonouchi A."/>
        </authorList>
    </citation>
    <scope>NUCLEOTIDE SEQUENCE [LARGE SCALE GENOMIC DNA]</scope>
    <source>
        <strain evidence="1 2">AX-7</strain>
    </source>
</reference>
<dbReference type="InterPro" id="IPR014057">
    <property type="entry name" value="HI1420"/>
</dbReference>
<gene>
    <name evidence="1" type="ORF">CCAX7_13210</name>
</gene>
<dbReference type="Proteomes" id="UP000287394">
    <property type="component" value="Chromosome"/>
</dbReference>
<dbReference type="RefSeq" id="WP_119324454.1">
    <property type="nucleotide sequence ID" value="NZ_AP025739.1"/>
</dbReference>
<evidence type="ECO:0000313" key="2">
    <source>
        <dbReference type="Proteomes" id="UP000287394"/>
    </source>
</evidence>
<name>A0A402D4T1_9BACT</name>
<accession>A0A402D4T1</accession>
<keyword evidence="2" id="KW-1185">Reference proteome</keyword>
<dbReference type="PANTHER" id="PTHR40275:SF1">
    <property type="entry name" value="SSL7038 PROTEIN"/>
    <property type="match status" value="1"/>
</dbReference>
<dbReference type="GO" id="GO:0003677">
    <property type="term" value="F:DNA binding"/>
    <property type="evidence" value="ECO:0007669"/>
    <property type="project" value="InterPro"/>
</dbReference>
<sequence>MPQKDSTTILSDFQNPEFIALYLQECLEDGPDTFLTGLGNVAKANGVTKLADSASVSRASLYKSLREGSNPEFRTVLSVLSALNLQINLAHIEKNSDSAMAA</sequence>
<evidence type="ECO:0000313" key="1">
    <source>
        <dbReference type="EMBL" id="BDI29270.1"/>
    </source>
</evidence>
<dbReference type="InterPro" id="IPR010982">
    <property type="entry name" value="Lambda_DNA-bd_dom_sf"/>
</dbReference>
<dbReference type="Pfam" id="PF21716">
    <property type="entry name" value="dnstrm_HI1420"/>
    <property type="match status" value="1"/>
</dbReference>
<dbReference type="KEGG" id="ccot:CCAX7_13210"/>